<sequence>MDWDNLRIFLELARGRRLMDAAERLGIDYSTVSRRIRRFERELGTQLFDRNNQGYTLTAQGLHLVEYAETVEATMHLAQERLTGHNAALSGQIRLACTEGFGTHFLAAQLAHFCARHPHITLDLLPLSRFVNLPKREADMAITIERPDSGNYAVAKLCDYHLKLYASPDYLAAHGPIVSASDLHHHNFIGYVDDLVFSAELRYLEQIVPAERVGYRSTNVVAQCSAVRQGTGLAVLPCFLASPFADLVPVLEDQVLFRRSFWLVLPEERHNLARIKALRLFVKDAAERNRAFLLGESREMVTPDRPASPQ</sequence>
<dbReference type="InterPro" id="IPR000847">
    <property type="entry name" value="LysR_HTH_N"/>
</dbReference>
<proteinExistence type="inferred from homology"/>
<name>A0ABS5ICM9_9PROT</name>
<dbReference type="InterPro" id="IPR036390">
    <property type="entry name" value="WH_DNA-bd_sf"/>
</dbReference>
<protein>
    <submittedName>
        <fullName evidence="6">LysR family transcriptional regulator</fullName>
    </submittedName>
</protein>
<dbReference type="InterPro" id="IPR005119">
    <property type="entry name" value="LysR_subst-bd"/>
</dbReference>
<dbReference type="PANTHER" id="PTHR30537:SF3">
    <property type="entry name" value="TRANSCRIPTIONAL REGULATORY PROTEIN"/>
    <property type="match status" value="1"/>
</dbReference>
<keyword evidence="7" id="KW-1185">Reference proteome</keyword>
<feature type="domain" description="HTH lysR-type" evidence="5">
    <location>
        <begin position="1"/>
        <end position="58"/>
    </location>
</feature>
<dbReference type="Gene3D" id="3.40.190.290">
    <property type="match status" value="1"/>
</dbReference>
<dbReference type="SUPFAM" id="SSF46785">
    <property type="entry name" value="Winged helix' DNA-binding domain"/>
    <property type="match status" value="1"/>
</dbReference>
<evidence type="ECO:0000313" key="7">
    <source>
        <dbReference type="Proteomes" id="UP000680714"/>
    </source>
</evidence>
<dbReference type="Gene3D" id="1.10.10.10">
    <property type="entry name" value="Winged helix-like DNA-binding domain superfamily/Winged helix DNA-binding domain"/>
    <property type="match status" value="1"/>
</dbReference>
<comment type="similarity">
    <text evidence="1">Belongs to the LysR transcriptional regulatory family.</text>
</comment>
<comment type="caution">
    <text evidence="6">The sequence shown here is derived from an EMBL/GenBank/DDBJ whole genome shotgun (WGS) entry which is preliminary data.</text>
</comment>
<keyword evidence="3" id="KW-0238">DNA-binding</keyword>
<dbReference type="Pfam" id="PF00126">
    <property type="entry name" value="HTH_1"/>
    <property type="match status" value="1"/>
</dbReference>
<keyword evidence="2" id="KW-0805">Transcription regulation</keyword>
<dbReference type="EMBL" id="JAGTUF010000009">
    <property type="protein sequence ID" value="MBR9972182.1"/>
    <property type="molecule type" value="Genomic_DNA"/>
</dbReference>
<evidence type="ECO:0000256" key="4">
    <source>
        <dbReference type="ARBA" id="ARBA00023163"/>
    </source>
</evidence>
<dbReference type="InterPro" id="IPR036388">
    <property type="entry name" value="WH-like_DNA-bd_sf"/>
</dbReference>
<organism evidence="6 7">
    <name type="scientific">Magnetospirillum sulfuroxidans</name>
    <dbReference type="NCBI Taxonomy" id="611300"/>
    <lineage>
        <taxon>Bacteria</taxon>
        <taxon>Pseudomonadati</taxon>
        <taxon>Pseudomonadota</taxon>
        <taxon>Alphaproteobacteria</taxon>
        <taxon>Rhodospirillales</taxon>
        <taxon>Rhodospirillaceae</taxon>
        <taxon>Magnetospirillum</taxon>
    </lineage>
</organism>
<dbReference type="RefSeq" id="WP_211548689.1">
    <property type="nucleotide sequence ID" value="NZ_JAGTUF010000009.1"/>
</dbReference>
<evidence type="ECO:0000256" key="1">
    <source>
        <dbReference type="ARBA" id="ARBA00009437"/>
    </source>
</evidence>
<accession>A0ABS5ICM9</accession>
<evidence type="ECO:0000256" key="3">
    <source>
        <dbReference type="ARBA" id="ARBA00023125"/>
    </source>
</evidence>
<evidence type="ECO:0000313" key="6">
    <source>
        <dbReference type="EMBL" id="MBR9972182.1"/>
    </source>
</evidence>
<gene>
    <name evidence="6" type="ORF">KEC16_10715</name>
</gene>
<evidence type="ECO:0000256" key="2">
    <source>
        <dbReference type="ARBA" id="ARBA00023015"/>
    </source>
</evidence>
<dbReference type="Proteomes" id="UP000680714">
    <property type="component" value="Unassembled WGS sequence"/>
</dbReference>
<dbReference type="Pfam" id="PF03466">
    <property type="entry name" value="LysR_substrate"/>
    <property type="match status" value="1"/>
</dbReference>
<dbReference type="InterPro" id="IPR058163">
    <property type="entry name" value="LysR-type_TF_proteobact-type"/>
</dbReference>
<reference evidence="6 7" key="1">
    <citation type="submission" date="2021-04" db="EMBL/GenBank/DDBJ databases">
        <title>Magnetospirillum sulfuroxidans sp. nov., a facultative chemolithoautotrophic sulfur-oxidizing alphaproteobacterium isolated from freshwater sediment and proposals for Paramagetospirillum gen. nov., and Magnetospirillaceae fam. nov.</title>
        <authorList>
            <person name="Koziaeva V."/>
            <person name="Geelhoed J.S."/>
            <person name="Sorokin D.Y."/>
            <person name="Grouzdev D.S."/>
        </authorList>
    </citation>
    <scope>NUCLEOTIDE SEQUENCE [LARGE SCALE GENOMIC DNA]</scope>
    <source>
        <strain evidence="6 7">J10</strain>
    </source>
</reference>
<keyword evidence="4" id="KW-0804">Transcription</keyword>
<dbReference type="SUPFAM" id="SSF53850">
    <property type="entry name" value="Periplasmic binding protein-like II"/>
    <property type="match status" value="1"/>
</dbReference>
<dbReference type="PANTHER" id="PTHR30537">
    <property type="entry name" value="HTH-TYPE TRANSCRIPTIONAL REGULATOR"/>
    <property type="match status" value="1"/>
</dbReference>
<evidence type="ECO:0000259" key="5">
    <source>
        <dbReference type="PROSITE" id="PS50931"/>
    </source>
</evidence>
<dbReference type="CDD" id="cd08422">
    <property type="entry name" value="PBP2_CrgA_like"/>
    <property type="match status" value="1"/>
</dbReference>
<dbReference type="PROSITE" id="PS50931">
    <property type="entry name" value="HTH_LYSR"/>
    <property type="match status" value="1"/>
</dbReference>